<dbReference type="RefSeq" id="XP_040734392.1">
    <property type="nucleotide sequence ID" value="XM_040878412.1"/>
</dbReference>
<evidence type="ECO:0000313" key="2">
    <source>
        <dbReference type="Proteomes" id="UP000249363"/>
    </source>
</evidence>
<comment type="caution">
    <text evidence="1">The sequence shown here is derived from an EMBL/GenBank/DDBJ whole genome shotgun (WGS) entry which is preliminary data.</text>
</comment>
<dbReference type="EMBL" id="MIKG01000010">
    <property type="protein sequence ID" value="RAO69876.1"/>
    <property type="molecule type" value="Genomic_DNA"/>
</dbReference>
<sequence length="323" mass="38175">MYENNKKFNLLSLTDPEDVFALKDLQPQLQSPLFGVLLPEIRKMIFTFVLTDYERTMLSADGKKKKLYFHHCIHEHSRRTDTEFLRTCKRIFQETWFMPFAFAKHGLVDGYFNYLCWEEPQINFEWETIAVYLSSVKDFAESRRLGSYLPQIDGFQLFLGSAELSEALGMGLYPQVIDDIICLQEHRPKIITITIDYAKDSPKFIEAKWVNEVRFSSAVKIIEMEFRALWINKYMLALIANFVAKNWFFRREDGVVLKPVTIERSLRYLARADDARKERDFWGPEPVFRTERNYRMLINTITYKPVPGFDPFINGYECPDLDL</sequence>
<organism evidence="1 2">
    <name type="scientific">Talaromyces amestolkiae</name>
    <dbReference type="NCBI Taxonomy" id="1196081"/>
    <lineage>
        <taxon>Eukaryota</taxon>
        <taxon>Fungi</taxon>
        <taxon>Dikarya</taxon>
        <taxon>Ascomycota</taxon>
        <taxon>Pezizomycotina</taxon>
        <taxon>Eurotiomycetes</taxon>
        <taxon>Eurotiomycetidae</taxon>
        <taxon>Eurotiales</taxon>
        <taxon>Trichocomaceae</taxon>
        <taxon>Talaromyces</taxon>
        <taxon>Talaromyces sect. Talaromyces</taxon>
    </lineage>
</organism>
<dbReference type="STRING" id="1196081.A0A364L257"/>
<accession>A0A364L257</accession>
<dbReference type="Proteomes" id="UP000249363">
    <property type="component" value="Unassembled WGS sequence"/>
</dbReference>
<reference evidence="1 2" key="1">
    <citation type="journal article" date="2017" name="Biotechnol. Biofuels">
        <title>Differential beta-glucosidase expression as a function of carbon source availability in Talaromyces amestolkiae: a genomic and proteomic approach.</title>
        <authorList>
            <person name="de Eugenio L.I."/>
            <person name="Mendez-Liter J.A."/>
            <person name="Nieto-Dominguez M."/>
            <person name="Alonso L."/>
            <person name="Gil-Munoz J."/>
            <person name="Barriuso J."/>
            <person name="Prieto A."/>
            <person name="Martinez M.J."/>
        </authorList>
    </citation>
    <scope>NUCLEOTIDE SEQUENCE [LARGE SCALE GENOMIC DNA]</scope>
    <source>
        <strain evidence="1 2">CIB</strain>
    </source>
</reference>
<dbReference type="OrthoDB" id="288942at2759"/>
<dbReference type="AlphaFoldDB" id="A0A364L257"/>
<dbReference type="GeneID" id="63795104"/>
<gene>
    <name evidence="1" type="ORF">BHQ10_005888</name>
</gene>
<evidence type="ECO:0000313" key="1">
    <source>
        <dbReference type="EMBL" id="RAO69876.1"/>
    </source>
</evidence>
<keyword evidence="2" id="KW-1185">Reference proteome</keyword>
<proteinExistence type="predicted"/>
<protein>
    <submittedName>
        <fullName evidence="1">Uncharacterized protein</fullName>
    </submittedName>
</protein>
<name>A0A364L257_TALAM</name>